<dbReference type="PROSITE" id="PS50880">
    <property type="entry name" value="TOPRIM"/>
    <property type="match status" value="1"/>
</dbReference>
<dbReference type="Pfam" id="PF13662">
    <property type="entry name" value="Toprim_4"/>
    <property type="match status" value="1"/>
</dbReference>
<accession>A0A1F7UKR9</accession>
<comment type="similarity">
    <text evidence="7">Belongs to the RecR family.</text>
</comment>
<evidence type="ECO:0000259" key="9">
    <source>
        <dbReference type="PROSITE" id="PS50880"/>
    </source>
</evidence>
<sequence>MSLTPQSIHDVASEFDGLPGVGPRAALRYAYWLVTQPKDRILRFADALKKLAAGVVRCASCGLWSDASPCGICSDTRRDQTILCVVANPQDVRVIEDSGAFKGRYHVLGGTLDPVSGRTPDTLWIAPLLQKIKDPSSPIREVILAFDPDVPGDTTSLYLKKHLLTGNREPGTGNAQSDGSPFPVPGSRPLRITRLARGLPNGSALEYADEMTVADALEHRRES</sequence>
<dbReference type="STRING" id="1802399.A3E39_03570"/>
<gene>
    <name evidence="7" type="primary">recR</name>
    <name evidence="10" type="ORF">A3E39_03570</name>
</gene>
<dbReference type="HAMAP" id="MF_00017">
    <property type="entry name" value="RecR"/>
    <property type="match status" value="1"/>
</dbReference>
<evidence type="ECO:0000256" key="7">
    <source>
        <dbReference type="HAMAP-Rule" id="MF_00017"/>
    </source>
</evidence>
<keyword evidence="2 7" id="KW-0227">DNA damage</keyword>
<dbReference type="InterPro" id="IPR000093">
    <property type="entry name" value="DNA_Rcmb_RecR"/>
</dbReference>
<evidence type="ECO:0000256" key="2">
    <source>
        <dbReference type="ARBA" id="ARBA00022763"/>
    </source>
</evidence>
<dbReference type="PANTHER" id="PTHR30446:SF0">
    <property type="entry name" value="RECOMBINATION PROTEIN RECR"/>
    <property type="match status" value="1"/>
</dbReference>
<evidence type="ECO:0000256" key="8">
    <source>
        <dbReference type="SAM" id="MobiDB-lite"/>
    </source>
</evidence>
<name>A0A1F7UKR9_9BACT</name>
<keyword evidence="3 7" id="KW-0863">Zinc-finger</keyword>
<feature type="zinc finger region" description="C4-type" evidence="7">
    <location>
        <begin position="58"/>
        <end position="73"/>
    </location>
</feature>
<dbReference type="InterPro" id="IPR034137">
    <property type="entry name" value="TOPRIM_RecR"/>
</dbReference>
<dbReference type="Gene3D" id="1.10.8.420">
    <property type="entry name" value="RecR Domain 1"/>
    <property type="match status" value="1"/>
</dbReference>
<dbReference type="SMART" id="SM00493">
    <property type="entry name" value="TOPRIM"/>
    <property type="match status" value="1"/>
</dbReference>
<evidence type="ECO:0000256" key="5">
    <source>
        <dbReference type="ARBA" id="ARBA00023172"/>
    </source>
</evidence>
<dbReference type="AlphaFoldDB" id="A0A1F7UKR9"/>
<dbReference type="InterPro" id="IPR023627">
    <property type="entry name" value="Rcmb_RecR"/>
</dbReference>
<evidence type="ECO:0000256" key="1">
    <source>
        <dbReference type="ARBA" id="ARBA00022723"/>
    </source>
</evidence>
<comment type="caution">
    <text evidence="10">The sequence shown here is derived from an EMBL/GenBank/DDBJ whole genome shotgun (WGS) entry which is preliminary data.</text>
</comment>
<proteinExistence type="inferred from homology"/>
<dbReference type="SUPFAM" id="SSF111304">
    <property type="entry name" value="Recombination protein RecR"/>
    <property type="match status" value="1"/>
</dbReference>
<dbReference type="PROSITE" id="PS01300">
    <property type="entry name" value="RECR"/>
    <property type="match status" value="1"/>
</dbReference>
<evidence type="ECO:0000256" key="3">
    <source>
        <dbReference type="ARBA" id="ARBA00022771"/>
    </source>
</evidence>
<dbReference type="Proteomes" id="UP000176603">
    <property type="component" value="Unassembled WGS sequence"/>
</dbReference>
<evidence type="ECO:0000313" key="11">
    <source>
        <dbReference type="Proteomes" id="UP000176603"/>
    </source>
</evidence>
<dbReference type="GO" id="GO:0006310">
    <property type="term" value="P:DNA recombination"/>
    <property type="evidence" value="ECO:0007669"/>
    <property type="project" value="UniProtKB-UniRule"/>
</dbReference>
<dbReference type="InterPro" id="IPR006171">
    <property type="entry name" value="TOPRIM_dom"/>
</dbReference>
<dbReference type="Gene3D" id="3.40.1360.10">
    <property type="match status" value="1"/>
</dbReference>
<keyword evidence="5 7" id="KW-0233">DNA recombination</keyword>
<dbReference type="GO" id="GO:0006281">
    <property type="term" value="P:DNA repair"/>
    <property type="evidence" value="ECO:0007669"/>
    <property type="project" value="UniProtKB-UniRule"/>
</dbReference>
<dbReference type="PANTHER" id="PTHR30446">
    <property type="entry name" value="RECOMBINATION PROTEIN RECR"/>
    <property type="match status" value="1"/>
</dbReference>
<evidence type="ECO:0000256" key="6">
    <source>
        <dbReference type="ARBA" id="ARBA00023204"/>
    </source>
</evidence>
<dbReference type="Pfam" id="PF02132">
    <property type="entry name" value="RecR_ZnF"/>
    <property type="match status" value="1"/>
</dbReference>
<dbReference type="Pfam" id="PF21176">
    <property type="entry name" value="RecR_HhH"/>
    <property type="match status" value="1"/>
</dbReference>
<dbReference type="GO" id="GO:0008270">
    <property type="term" value="F:zinc ion binding"/>
    <property type="evidence" value="ECO:0007669"/>
    <property type="project" value="UniProtKB-KW"/>
</dbReference>
<reference evidence="10 11" key="1">
    <citation type="journal article" date="2016" name="Nat. Commun.">
        <title>Thousands of microbial genomes shed light on interconnected biogeochemical processes in an aquifer system.</title>
        <authorList>
            <person name="Anantharaman K."/>
            <person name="Brown C.T."/>
            <person name="Hug L.A."/>
            <person name="Sharon I."/>
            <person name="Castelle C.J."/>
            <person name="Probst A.J."/>
            <person name="Thomas B.C."/>
            <person name="Singh A."/>
            <person name="Wilkins M.J."/>
            <person name="Karaoz U."/>
            <person name="Brodie E.L."/>
            <person name="Williams K.H."/>
            <person name="Hubbard S.S."/>
            <person name="Banfield J.F."/>
        </authorList>
    </citation>
    <scope>NUCLEOTIDE SEQUENCE [LARGE SCALE GENOMIC DNA]</scope>
</reference>
<dbReference type="Pfam" id="PF21175">
    <property type="entry name" value="RecR_C"/>
    <property type="match status" value="1"/>
</dbReference>
<keyword evidence="1 7" id="KW-0479">Metal-binding</keyword>
<evidence type="ECO:0000256" key="4">
    <source>
        <dbReference type="ARBA" id="ARBA00022833"/>
    </source>
</evidence>
<dbReference type="EMBL" id="MGEH01000022">
    <property type="protein sequence ID" value="OGL78882.1"/>
    <property type="molecule type" value="Genomic_DNA"/>
</dbReference>
<dbReference type="CDD" id="cd01025">
    <property type="entry name" value="TOPRIM_recR"/>
    <property type="match status" value="1"/>
</dbReference>
<protein>
    <recommendedName>
        <fullName evidence="7">Recombination protein RecR</fullName>
    </recommendedName>
</protein>
<organism evidence="10 11">
    <name type="scientific">Candidatus Uhrbacteria bacterium RIFCSPHIGHO2_12_FULL_60_25</name>
    <dbReference type="NCBI Taxonomy" id="1802399"/>
    <lineage>
        <taxon>Bacteria</taxon>
        <taxon>Candidatus Uhriibacteriota</taxon>
    </lineage>
</organism>
<dbReference type="InterPro" id="IPR015967">
    <property type="entry name" value="Rcmb_RecR_Znf"/>
</dbReference>
<feature type="region of interest" description="Disordered" evidence="8">
    <location>
        <begin position="167"/>
        <end position="187"/>
    </location>
</feature>
<comment type="function">
    <text evidence="7">May play a role in DNA repair. It seems to be involved in an RecBC-independent recombinational process of DNA repair. It may act with RecF and RecO.</text>
</comment>
<keyword evidence="6 7" id="KW-0234">DNA repair</keyword>
<keyword evidence="4 7" id="KW-0862">Zinc</keyword>
<feature type="domain" description="Toprim" evidence="9">
    <location>
        <begin position="81"/>
        <end position="200"/>
    </location>
</feature>
<evidence type="ECO:0000313" key="10">
    <source>
        <dbReference type="EMBL" id="OGL78882.1"/>
    </source>
</evidence>
<dbReference type="GO" id="GO:0003677">
    <property type="term" value="F:DNA binding"/>
    <property type="evidence" value="ECO:0007669"/>
    <property type="project" value="UniProtKB-UniRule"/>
</dbReference>